<organism evidence="2 3">
    <name type="scientific">Jeongeupia chitinilytica</name>
    <dbReference type="NCBI Taxonomy" id="1041641"/>
    <lineage>
        <taxon>Bacteria</taxon>
        <taxon>Pseudomonadati</taxon>
        <taxon>Pseudomonadota</taxon>
        <taxon>Betaproteobacteria</taxon>
        <taxon>Neisseriales</taxon>
        <taxon>Chitinibacteraceae</taxon>
        <taxon>Jeongeupia</taxon>
    </lineage>
</organism>
<gene>
    <name evidence="2" type="ORF">GCM10007350_12630</name>
</gene>
<dbReference type="PANTHER" id="PTHR30188:SF4">
    <property type="entry name" value="PROTEIN TRIGALACTOSYLDIACYLGLYCEROL 1, CHLOROPLASTIC"/>
    <property type="match status" value="1"/>
</dbReference>
<feature type="transmembrane region" description="Helical" evidence="1">
    <location>
        <begin position="38"/>
        <end position="56"/>
    </location>
</feature>
<feature type="transmembrane region" description="Helical" evidence="1">
    <location>
        <begin position="167"/>
        <end position="191"/>
    </location>
</feature>
<keyword evidence="1" id="KW-1133">Transmembrane helix</keyword>
<proteinExistence type="predicted"/>
<evidence type="ECO:0000313" key="2">
    <source>
        <dbReference type="EMBL" id="GHD60141.1"/>
    </source>
</evidence>
<evidence type="ECO:0000256" key="1">
    <source>
        <dbReference type="SAM" id="Phobius"/>
    </source>
</evidence>
<keyword evidence="1" id="KW-0812">Transmembrane</keyword>
<feature type="transmembrane region" description="Helical" evidence="1">
    <location>
        <begin position="212"/>
        <end position="230"/>
    </location>
</feature>
<dbReference type="PANTHER" id="PTHR30188">
    <property type="entry name" value="ABC TRANSPORTER PERMEASE PROTEIN-RELATED"/>
    <property type="match status" value="1"/>
</dbReference>
<feature type="transmembrane region" description="Helical" evidence="1">
    <location>
        <begin position="109"/>
        <end position="127"/>
    </location>
</feature>
<reference evidence="3" key="1">
    <citation type="journal article" date="2019" name="Int. J. Syst. Evol. Microbiol.">
        <title>The Global Catalogue of Microorganisms (GCM) 10K type strain sequencing project: providing services to taxonomists for standard genome sequencing and annotation.</title>
        <authorList>
            <consortium name="The Broad Institute Genomics Platform"/>
            <consortium name="The Broad Institute Genome Sequencing Center for Infectious Disease"/>
            <person name="Wu L."/>
            <person name="Ma J."/>
        </authorList>
    </citation>
    <scope>NUCLEOTIDE SEQUENCE [LARGE SCALE GENOMIC DNA]</scope>
    <source>
        <strain evidence="3">KCTC 23701</strain>
    </source>
</reference>
<feature type="transmembrane region" description="Helical" evidence="1">
    <location>
        <begin position="134"/>
        <end position="155"/>
    </location>
</feature>
<dbReference type="Pfam" id="PF02405">
    <property type="entry name" value="MlaE"/>
    <property type="match status" value="1"/>
</dbReference>
<dbReference type="InterPro" id="IPR030802">
    <property type="entry name" value="Permease_MalE"/>
</dbReference>
<keyword evidence="1" id="KW-0472">Membrane</keyword>
<dbReference type="EMBL" id="BMYO01000003">
    <property type="protein sequence ID" value="GHD60141.1"/>
    <property type="molecule type" value="Genomic_DNA"/>
</dbReference>
<name>A0ABQ3GZI9_9NEIS</name>
<dbReference type="Proteomes" id="UP000604737">
    <property type="component" value="Unassembled WGS sequence"/>
</dbReference>
<keyword evidence="3" id="KW-1185">Reference proteome</keyword>
<accession>A0ABQ3GZI9</accession>
<sequence length="231" mass="24520">MFPKLFALLPLLGQLRRPPVRRVVLKQLYFTGNQAAWIMLLIGVALGGIVLLLLHGQYGQSREASMRLLATLSFRDISPLLAALVLIARSSSAVASELAAMRVHGELDSLAAIGIPVSAYIVMPRIIGVGVSSALLSFYLAGASLIGGALVSSGWEISYQVQRIDQVLQFGLVLECLGKSLLFGLAAAALACFSGLRAAPYVTEIPKASSSAVVRGLLAVFFIDLVWVLLS</sequence>
<protein>
    <submittedName>
        <fullName evidence="2">ABC transporter permease</fullName>
    </submittedName>
</protein>
<comment type="caution">
    <text evidence="2">The sequence shown here is derived from an EMBL/GenBank/DDBJ whole genome shotgun (WGS) entry which is preliminary data.</text>
</comment>
<evidence type="ECO:0000313" key="3">
    <source>
        <dbReference type="Proteomes" id="UP000604737"/>
    </source>
</evidence>